<reference evidence="1 2" key="1">
    <citation type="submission" date="2020-08" db="EMBL/GenBank/DDBJ databases">
        <title>Cohnella phylogeny.</title>
        <authorList>
            <person name="Dunlap C."/>
        </authorList>
    </citation>
    <scope>NUCLEOTIDE SEQUENCE [LARGE SCALE GENOMIC DNA]</scope>
    <source>
        <strain evidence="1 2">DSM 28246</strain>
    </source>
</reference>
<organism evidence="1 2">
    <name type="scientific">Cohnella nanjingensis</name>
    <dbReference type="NCBI Taxonomy" id="1387779"/>
    <lineage>
        <taxon>Bacteria</taxon>
        <taxon>Bacillati</taxon>
        <taxon>Bacillota</taxon>
        <taxon>Bacilli</taxon>
        <taxon>Bacillales</taxon>
        <taxon>Paenibacillaceae</taxon>
        <taxon>Cohnella</taxon>
    </lineage>
</organism>
<proteinExistence type="predicted"/>
<sequence length="61" mass="7168">MPIRYPLRDEPGKTMFVFEKLGKIYGHVIKDRTDKSPAKFVFETTKYDTLELLKADYPEAE</sequence>
<dbReference type="Proteomes" id="UP000547209">
    <property type="component" value="Unassembled WGS sequence"/>
</dbReference>
<gene>
    <name evidence="1" type="ORF">H7C19_06140</name>
</gene>
<protein>
    <submittedName>
        <fullName evidence="1">Uncharacterized protein</fullName>
    </submittedName>
</protein>
<comment type="caution">
    <text evidence="1">The sequence shown here is derived from an EMBL/GenBank/DDBJ whole genome shotgun (WGS) entry which is preliminary data.</text>
</comment>
<dbReference type="EMBL" id="JACJVP010000007">
    <property type="protein sequence ID" value="MBB6670264.1"/>
    <property type="molecule type" value="Genomic_DNA"/>
</dbReference>
<name>A0A7X0RQ79_9BACL</name>
<keyword evidence="2" id="KW-1185">Reference proteome</keyword>
<accession>A0A7X0RQ79</accession>
<evidence type="ECO:0000313" key="2">
    <source>
        <dbReference type="Proteomes" id="UP000547209"/>
    </source>
</evidence>
<evidence type="ECO:0000313" key="1">
    <source>
        <dbReference type="EMBL" id="MBB6670264.1"/>
    </source>
</evidence>
<dbReference type="AlphaFoldDB" id="A0A7X0RQ79"/>
<dbReference type="RefSeq" id="WP_185141704.1">
    <property type="nucleotide sequence ID" value="NZ_JACJVP010000007.1"/>
</dbReference>